<evidence type="ECO:0000313" key="2">
    <source>
        <dbReference type="EMBL" id="CAL6061156.1"/>
    </source>
</evidence>
<protein>
    <submittedName>
        <fullName evidence="2">Hypothetical_protein</fullName>
    </submittedName>
</protein>
<reference evidence="2 3" key="2">
    <citation type="submission" date="2024-07" db="EMBL/GenBank/DDBJ databases">
        <authorList>
            <person name="Akdeniz Z."/>
        </authorList>
    </citation>
    <scope>NUCLEOTIDE SEQUENCE [LARGE SCALE GENOMIC DNA]</scope>
</reference>
<evidence type="ECO:0000313" key="3">
    <source>
        <dbReference type="Proteomes" id="UP001642409"/>
    </source>
</evidence>
<gene>
    <name evidence="1" type="ORF">HINF_LOCUS32380</name>
    <name evidence="2" type="ORF">HINF_LOCUS49573</name>
</gene>
<evidence type="ECO:0000313" key="1">
    <source>
        <dbReference type="EMBL" id="CAI9944735.1"/>
    </source>
</evidence>
<dbReference type="EMBL" id="CATOUU010000730">
    <property type="protein sequence ID" value="CAI9944735.1"/>
    <property type="molecule type" value="Genomic_DNA"/>
</dbReference>
<proteinExistence type="predicted"/>
<organism evidence="1">
    <name type="scientific">Hexamita inflata</name>
    <dbReference type="NCBI Taxonomy" id="28002"/>
    <lineage>
        <taxon>Eukaryota</taxon>
        <taxon>Metamonada</taxon>
        <taxon>Diplomonadida</taxon>
        <taxon>Hexamitidae</taxon>
        <taxon>Hexamitinae</taxon>
        <taxon>Hexamita</taxon>
    </lineage>
</organism>
<dbReference type="AlphaFoldDB" id="A0AA86Q0P1"/>
<comment type="caution">
    <text evidence="1">The sequence shown here is derived from an EMBL/GenBank/DDBJ whole genome shotgun (WGS) entry which is preliminary data.</text>
</comment>
<dbReference type="Proteomes" id="UP001642409">
    <property type="component" value="Unassembled WGS sequence"/>
</dbReference>
<name>A0AA86Q0P1_9EUKA</name>
<reference evidence="1" key="1">
    <citation type="submission" date="2023-06" db="EMBL/GenBank/DDBJ databases">
        <authorList>
            <person name="Kurt Z."/>
        </authorList>
    </citation>
    <scope>NUCLEOTIDE SEQUENCE</scope>
</reference>
<accession>A0AA86Q0P1</accession>
<keyword evidence="3" id="KW-1185">Reference proteome</keyword>
<sequence>MQPKNECKKDQILAELLKSYKITNDSAKVIQDKFISSISNNQLNYSEIHNILIEHSKHQENNSALNIAISMLVIQRIINKQNIDLVDLLIALKLQSAKKPCNKDNIKLICDSIKNKNPSEVIDIIQNSYPTPQISITSIEQLIQQLEKTIVIQTDLQLIKSLLEQNKSISVELLFKMTKEQMIDTYQMEKKNQWQASLLHYYLEQYKLFSVDFKIGLSSKYLDLASLNNTSCLLDELEKVNFQLTLEDQKKITSLSMEQLIDRKIIIDNNKLSQQKDFYITDYLVQNKLNVELIDQFKKHYSEYTFRFNQVLYINNQFDYVGWQEHWETVIDFVHAHIIGSSLQLFDLLCILGGPKSGKTSSMYISAIFMLNFVRMIRPQSFKRRFCQNITKLIEINCALFSGTYLNKMKQLYFFLSKHIIQDQKDMDKVEGLTNVIDVTKKIEEMFENTQCYFVITWDEIQVLNIIDQTESKTMKQEQENYLSTFLKNIMISVNTPCQHLASGSLSVALLTLLKNIPVNGQSIMNCQQAIVTSSKDNEQQLNLVISLKQLNEETKQYAQIQALNLLKVNSLSLTCADLDQILSVKNEYIGANQVILAEAARKLKSDKLDIALEWIKKSSQSVTSYNMEIHNLIVGTQNQPSILLAKLCSFNDTTEIYQIIDNSLRDSLKIQLDTLNEQNQMQNYYNYSAVLLQAGNYMYYIKKSKDQKVMLDTFWSQIDKQNQQKTVEQQQIILEIQEQFYFKTEQDNQTFKLSKATNVSEQNTLRSKLKNWQDRTKINNFKNLSKTAWKNGYDILERLRNKYSYDNQDYLMDLTKNLEYVFVGSVFLSMKLFVLALEVQIKQLQMQKIDYK</sequence>
<dbReference type="EMBL" id="CAXDID020000233">
    <property type="protein sequence ID" value="CAL6061156.1"/>
    <property type="molecule type" value="Genomic_DNA"/>
</dbReference>